<feature type="compositionally biased region" description="Acidic residues" evidence="2">
    <location>
        <begin position="99"/>
        <end position="108"/>
    </location>
</feature>
<sequence length="108" mass="12299">MDEEKRIEIVADVEDVIKFDDITIKHDEINRTDVANAKREIEELEAQRVAIDERLVALRKKVEYAEKVIEIADAKKIADAEKTSNEEAVANENSGTVQEEQEISNSEE</sequence>
<feature type="region of interest" description="Disordered" evidence="2">
    <location>
        <begin position="82"/>
        <end position="108"/>
    </location>
</feature>
<dbReference type="EMBL" id="BK014748">
    <property type="protein sequence ID" value="DAD73947.1"/>
    <property type="molecule type" value="Genomic_DNA"/>
</dbReference>
<protein>
    <submittedName>
        <fullName evidence="3">Uncharacterized protein</fullName>
    </submittedName>
</protein>
<name>A0A8S5LVY2_9CAUD</name>
<proteinExistence type="predicted"/>
<accession>A0A8S5LVY2</accession>
<organism evidence="3">
    <name type="scientific">Siphoviridae sp. ctFn287</name>
    <dbReference type="NCBI Taxonomy" id="2826215"/>
    <lineage>
        <taxon>Viruses</taxon>
        <taxon>Duplodnaviria</taxon>
        <taxon>Heunggongvirae</taxon>
        <taxon>Uroviricota</taxon>
        <taxon>Caudoviricetes</taxon>
    </lineage>
</organism>
<evidence type="ECO:0000256" key="1">
    <source>
        <dbReference type="SAM" id="Coils"/>
    </source>
</evidence>
<reference evidence="3" key="1">
    <citation type="journal article" date="2021" name="Proc. Natl. Acad. Sci. U.S.A.">
        <title>A Catalog of Tens of Thousands of Viruses from Human Metagenomes Reveals Hidden Associations with Chronic Diseases.</title>
        <authorList>
            <person name="Tisza M.J."/>
            <person name="Buck C.B."/>
        </authorList>
    </citation>
    <scope>NUCLEOTIDE SEQUENCE</scope>
    <source>
        <strain evidence="3">CtFn287</strain>
    </source>
</reference>
<feature type="coiled-coil region" evidence="1">
    <location>
        <begin position="27"/>
        <end position="61"/>
    </location>
</feature>
<evidence type="ECO:0000313" key="3">
    <source>
        <dbReference type="EMBL" id="DAD73947.1"/>
    </source>
</evidence>
<evidence type="ECO:0000256" key="2">
    <source>
        <dbReference type="SAM" id="MobiDB-lite"/>
    </source>
</evidence>
<keyword evidence="1" id="KW-0175">Coiled coil</keyword>